<accession>A0A427BP51</accession>
<keyword evidence="3" id="KW-0998">Cell outer membrane</keyword>
<feature type="chain" id="PRO_5019056211" evidence="4">
    <location>
        <begin position="24"/>
        <end position="724"/>
    </location>
</feature>
<dbReference type="GO" id="GO:0009279">
    <property type="term" value="C:cell outer membrane"/>
    <property type="evidence" value="ECO:0007669"/>
    <property type="project" value="UniProtKB-SubCell"/>
</dbReference>
<evidence type="ECO:0000256" key="4">
    <source>
        <dbReference type="SAM" id="SignalP"/>
    </source>
</evidence>
<evidence type="ECO:0000313" key="6">
    <source>
        <dbReference type="EMBL" id="RRT91737.1"/>
    </source>
</evidence>
<dbReference type="AlphaFoldDB" id="A0A427BP51"/>
<dbReference type="Pfam" id="PF14905">
    <property type="entry name" value="OMP_b-brl_3"/>
    <property type="match status" value="1"/>
</dbReference>
<evidence type="ECO:0000313" key="7">
    <source>
        <dbReference type="Proteomes" id="UP000267844"/>
    </source>
</evidence>
<keyword evidence="6" id="KW-0675">Receptor</keyword>
<gene>
    <name evidence="6" type="ORF">EGI89_08135</name>
</gene>
<comment type="caution">
    <text evidence="6">The sequence shown here is derived from an EMBL/GenBank/DDBJ whole genome shotgun (WGS) entry which is preliminary data.</text>
</comment>
<dbReference type="InterPro" id="IPR041700">
    <property type="entry name" value="OMP_b-brl_3"/>
</dbReference>
<evidence type="ECO:0000256" key="3">
    <source>
        <dbReference type="ARBA" id="ARBA00023237"/>
    </source>
</evidence>
<name>A0A427BP51_9FLAO</name>
<dbReference type="RefSeq" id="WP_125349802.1">
    <property type="nucleotide sequence ID" value="NZ_RHPN01000012.1"/>
</dbReference>
<dbReference type="Proteomes" id="UP000267844">
    <property type="component" value="Unassembled WGS sequence"/>
</dbReference>
<organism evidence="6 7">
    <name type="scientific">Empedobacter falsenii</name>
    <dbReference type="NCBI Taxonomy" id="343874"/>
    <lineage>
        <taxon>Bacteria</taxon>
        <taxon>Pseudomonadati</taxon>
        <taxon>Bacteroidota</taxon>
        <taxon>Flavobacteriia</taxon>
        <taxon>Flavobacteriales</taxon>
        <taxon>Weeksellaceae</taxon>
        <taxon>Empedobacter</taxon>
    </lineage>
</organism>
<protein>
    <submittedName>
        <fullName evidence="6">TonB-dependent receptor</fullName>
    </submittedName>
</protein>
<keyword evidence="2" id="KW-0472">Membrane</keyword>
<dbReference type="Gene3D" id="2.170.130.10">
    <property type="entry name" value="TonB-dependent receptor, plug domain"/>
    <property type="match status" value="1"/>
</dbReference>
<dbReference type="InterPro" id="IPR037066">
    <property type="entry name" value="Plug_dom_sf"/>
</dbReference>
<dbReference type="EMBL" id="RHPO01000013">
    <property type="protein sequence ID" value="RRT91737.1"/>
    <property type="molecule type" value="Genomic_DNA"/>
</dbReference>
<dbReference type="PANTHER" id="PTHR40980:SF4">
    <property type="entry name" value="TONB-DEPENDENT RECEPTOR-LIKE BETA-BARREL DOMAIN-CONTAINING PROTEIN"/>
    <property type="match status" value="1"/>
</dbReference>
<keyword evidence="4" id="KW-0732">Signal</keyword>
<dbReference type="InterPro" id="IPR036942">
    <property type="entry name" value="Beta-barrel_TonB_sf"/>
</dbReference>
<evidence type="ECO:0000256" key="2">
    <source>
        <dbReference type="ARBA" id="ARBA00023136"/>
    </source>
</evidence>
<evidence type="ECO:0000259" key="5">
    <source>
        <dbReference type="Pfam" id="PF14905"/>
    </source>
</evidence>
<feature type="domain" description="Outer membrane protein beta-barrel" evidence="5">
    <location>
        <begin position="306"/>
        <end position="699"/>
    </location>
</feature>
<proteinExistence type="predicted"/>
<dbReference type="SUPFAM" id="SSF56935">
    <property type="entry name" value="Porins"/>
    <property type="match status" value="1"/>
</dbReference>
<reference evidence="6 7" key="1">
    <citation type="submission" date="2018-10" db="EMBL/GenBank/DDBJ databases">
        <title>Transmission dynamics of multidrug resistant bacteria on intensive care unit surfaces.</title>
        <authorList>
            <person name="D'Souza A.W."/>
            <person name="Potter R.F."/>
            <person name="Wallace M."/>
            <person name="Shupe A."/>
            <person name="Patel S."/>
            <person name="Sun S."/>
            <person name="Gul D."/>
            <person name="Kwon J.H."/>
            <person name="Andleeb S."/>
            <person name="Burnham C.-A.D."/>
            <person name="Dantas G."/>
        </authorList>
    </citation>
    <scope>NUCLEOTIDE SEQUENCE [LARGE SCALE GENOMIC DNA]</scope>
    <source>
        <strain evidence="6 7">WF_348</strain>
    </source>
</reference>
<evidence type="ECO:0000256" key="1">
    <source>
        <dbReference type="ARBA" id="ARBA00004442"/>
    </source>
</evidence>
<sequence length="724" mass="84072">MILFKRKSIFFIIILLNSSTVFSQNDSTIILNKVSDTLKTENLKEIVISGKKKLIERKIDRTIYNVENSISTIGGDALDALKMTPRINVKNDQISMIGKSGMSVMVDDKLIQVSGDDLINLLKSIPSDNIKSIEVITTPPAKYDAEGNSGIVNIKLKKTRINQWNSSLRSSYTQSTYPKGAFGGSFEYQKNKLSLYSDINYINGSNAPIENTKTYYSDGLWNEGSTRRDYQKSLNTRLGFDYKMNDNWSVGIQYLGNLNKPSVQENILTTIYNPDNSSVNSYLKTLSYTQKKNNNHSINLNSIIEMDTIGKKMIVNFDYFNYKNTENRNFNTIDLSSANNISLQNIENYSTKIDFEHPLKWIILTYGAKVSFTKTNSDANYFDTTTGSPIFDYSQSNVFEYKENTQSFYISGNKKLSNKWESQLGFRLENTQTQGYSKTQEQKNRNDYTKLFPTFYISYTPNEKNSLSINYNKRINRPSYDKLNPFRWYSNPYSYVEGNPFLQPSFTDNVEFNYIHNDNWSNSVYFSHTKNGFEQITILDETTKNQQTTSKNYFNTNIIGFSESYTLKKLKWLSTTFSLDWNYSWSKSLIYITNQNLKGSNTYFSINNDFVLNKNKTLLFNISYWYNFKGVSDLDKNNAYSQLSASIKYLTLDKKLQISLNMIDILKTNKPIYTSYTNNIKIDYDNYYDRRLFRLSLTYKFGNKNINIMKKEFGNEEEKERVNK</sequence>
<dbReference type="Gene3D" id="2.40.170.20">
    <property type="entry name" value="TonB-dependent receptor, beta-barrel domain"/>
    <property type="match status" value="1"/>
</dbReference>
<comment type="subcellular location">
    <subcellularLocation>
        <location evidence="1">Cell outer membrane</location>
    </subcellularLocation>
</comment>
<feature type="signal peptide" evidence="4">
    <location>
        <begin position="1"/>
        <end position="23"/>
    </location>
</feature>
<dbReference type="PANTHER" id="PTHR40980">
    <property type="entry name" value="PLUG DOMAIN-CONTAINING PROTEIN"/>
    <property type="match status" value="1"/>
</dbReference>